<reference evidence="1 2" key="1">
    <citation type="submission" date="2020-04" db="EMBL/GenBank/DDBJ databases">
        <authorList>
            <person name="De Canck E."/>
        </authorList>
    </citation>
    <scope>NUCLEOTIDE SEQUENCE [LARGE SCALE GENOMIC DNA]</scope>
    <source>
        <strain evidence="1 2">LMG 29739</strain>
    </source>
</reference>
<proteinExistence type="predicted"/>
<sequence length="524" mass="60168">MKVSTFQGDLPFAMRLARKMPVHKISMDEAYRSIRNRLARYSATSVLNAALHMLWNPPAGRLEELRSAPWLTMLIVKWALQDNAVRLQAGPAITIAEMDEIRQKLWDMPEHVRDPQPKNIFLMLRSLMHPQVEFQRKETRNYMRWAALYARLPKNGADRQQFRAAFGMEPDDFLALSYALYAAVLNGDVPLSRDWMMPLRATYGDKVDRIFDVFARDMVTLREELQKDPAQRIHGKNELYEFPYLKRFPLLQLPNGLIHCWHRLVFARGAEEIVHLRLSDLFDSKYTASFSRVFESYVTELAGESGLSLMDEAEYKRLVGPQMPSVEAIFDGDDDCNVFVEAKLSKFEDDSIVEDSPLWAHRKMRRVREALEQGWKVGKVVRENEALAARFAKREDFLLIVTSRELFIGGGQALQRLIPEEHRGYPDDAAEHTLPLSNVFVMGIEEFERLVGAVRKGEVNLPRLLRDAAMANDDGATSRMFFSDFFRSQVAPTGWTSPRLIKDAHERVDALIAHAMNLPAAEDV</sequence>
<dbReference type="AlphaFoldDB" id="A0A6J5EV41"/>
<evidence type="ECO:0000313" key="2">
    <source>
        <dbReference type="Proteomes" id="UP000494329"/>
    </source>
</evidence>
<dbReference type="Proteomes" id="UP000494329">
    <property type="component" value="Unassembled WGS sequence"/>
</dbReference>
<protein>
    <submittedName>
        <fullName evidence="1">Uncharacterized protein</fullName>
    </submittedName>
</protein>
<organism evidence="1 2">
    <name type="scientific">Paraburkholderia solisilvae</name>
    <dbReference type="NCBI Taxonomy" id="624376"/>
    <lineage>
        <taxon>Bacteria</taxon>
        <taxon>Pseudomonadati</taxon>
        <taxon>Pseudomonadota</taxon>
        <taxon>Betaproteobacteria</taxon>
        <taxon>Burkholderiales</taxon>
        <taxon>Burkholderiaceae</taxon>
        <taxon>Paraburkholderia</taxon>
    </lineage>
</organism>
<evidence type="ECO:0000313" key="1">
    <source>
        <dbReference type="EMBL" id="CAB3770438.1"/>
    </source>
</evidence>
<keyword evidence="2" id="KW-1185">Reference proteome</keyword>
<gene>
    <name evidence="1" type="ORF">LMG29739_05781</name>
</gene>
<name>A0A6J5EV41_9BURK</name>
<accession>A0A6J5EV41</accession>
<dbReference type="EMBL" id="CADIKF010000071">
    <property type="protein sequence ID" value="CAB3770438.1"/>
    <property type="molecule type" value="Genomic_DNA"/>
</dbReference>